<keyword evidence="3" id="KW-1185">Reference proteome</keyword>
<sequence>MKTKNSPFNANTFQEIWKKHFFKNKQIKRFQFIEGTSFYKSKLPALFFNIGKNLTKGNYYKIHNHKDFENKTFVIYDVLTDTEQTVHNLPKNLKILKSVQYPGFLIHLNKFKSIDDYLLNTFSKNTRMKMRKFNKRLDTCFDISTKMFFGDIDKKQYDDLFDSFLELLQKKFSDKQISYNNLEPSEWNFYKEVAYPLILEKKASLFVVYDNQVPIAITYNYHTENTLIDAITVFDVDYSKFNMGYVNNLKLISWCFDNQVQTLDFSKGYFDYKKRMSTLEYNFEYHIIYDINSIVSKSIGFAYYAFFELKAYMRKKGLDVKFHKFTYFLKNKKQANTQNLNAKTTNLNNLSDFKDLVKIDIKKDTNYNFLIKHVNNFLYLNIKSYLDINVFKLKNQEDTYVISSDSSAQQIKFMK</sequence>
<evidence type="ECO:0000313" key="3">
    <source>
        <dbReference type="Proteomes" id="UP001500433"/>
    </source>
</evidence>
<dbReference type="Proteomes" id="UP001500433">
    <property type="component" value="Unassembled WGS sequence"/>
</dbReference>
<dbReference type="Gene3D" id="3.40.630.30">
    <property type="match status" value="1"/>
</dbReference>
<protein>
    <recommendedName>
        <fullName evidence="1">BioF2-like acetyltransferase domain-containing protein</fullName>
    </recommendedName>
</protein>
<proteinExistence type="predicted"/>
<reference evidence="3" key="1">
    <citation type="journal article" date="2019" name="Int. J. Syst. Evol. Microbiol.">
        <title>The Global Catalogue of Microorganisms (GCM) 10K type strain sequencing project: providing services to taxonomists for standard genome sequencing and annotation.</title>
        <authorList>
            <consortium name="The Broad Institute Genomics Platform"/>
            <consortium name="The Broad Institute Genome Sequencing Center for Infectious Disease"/>
            <person name="Wu L."/>
            <person name="Ma J."/>
        </authorList>
    </citation>
    <scope>NUCLEOTIDE SEQUENCE [LARGE SCALE GENOMIC DNA]</scope>
    <source>
        <strain evidence="3">JCM 18274</strain>
    </source>
</reference>
<dbReference type="InterPro" id="IPR038740">
    <property type="entry name" value="BioF2-like_GNAT_dom"/>
</dbReference>
<evidence type="ECO:0000313" key="2">
    <source>
        <dbReference type="EMBL" id="GAA4898850.1"/>
    </source>
</evidence>
<gene>
    <name evidence="2" type="ORF">GCM10023311_25000</name>
</gene>
<dbReference type="EMBL" id="BAABJH010000006">
    <property type="protein sequence ID" value="GAA4898850.1"/>
    <property type="molecule type" value="Genomic_DNA"/>
</dbReference>
<dbReference type="RefSeq" id="WP_345274491.1">
    <property type="nucleotide sequence ID" value="NZ_BAABJH010000006.1"/>
</dbReference>
<organism evidence="2 3">
    <name type="scientific">Flaviramulus aquimarinus</name>
    <dbReference type="NCBI Taxonomy" id="1170456"/>
    <lineage>
        <taxon>Bacteria</taxon>
        <taxon>Pseudomonadati</taxon>
        <taxon>Bacteroidota</taxon>
        <taxon>Flavobacteriia</taxon>
        <taxon>Flavobacteriales</taxon>
        <taxon>Flavobacteriaceae</taxon>
        <taxon>Flaviramulus</taxon>
    </lineage>
</organism>
<dbReference type="Pfam" id="PF13480">
    <property type="entry name" value="Acetyltransf_6"/>
    <property type="match status" value="1"/>
</dbReference>
<comment type="caution">
    <text evidence="2">The sequence shown here is derived from an EMBL/GenBank/DDBJ whole genome shotgun (WGS) entry which is preliminary data.</text>
</comment>
<name>A0ABP9FFH1_9FLAO</name>
<evidence type="ECO:0000259" key="1">
    <source>
        <dbReference type="Pfam" id="PF13480"/>
    </source>
</evidence>
<feature type="domain" description="BioF2-like acetyltransferase" evidence="1">
    <location>
        <begin position="125"/>
        <end position="274"/>
    </location>
</feature>
<dbReference type="InterPro" id="IPR016181">
    <property type="entry name" value="Acyl_CoA_acyltransferase"/>
</dbReference>
<dbReference type="SUPFAM" id="SSF55729">
    <property type="entry name" value="Acyl-CoA N-acyltransferases (Nat)"/>
    <property type="match status" value="1"/>
</dbReference>
<accession>A0ABP9FFH1</accession>